<proteinExistence type="predicted"/>
<protein>
    <submittedName>
        <fullName evidence="1">Uncharacterized protein</fullName>
    </submittedName>
</protein>
<evidence type="ECO:0000313" key="1">
    <source>
        <dbReference type="EMBL" id="SPY43679.1"/>
    </source>
</evidence>
<dbReference type="RefSeq" id="WP_172605445.1">
    <property type="nucleotide sequence ID" value="NZ_UATM01000030.1"/>
</dbReference>
<gene>
    <name evidence="1" type="ORF">NCTC13076_00348</name>
</gene>
<name>A0A2X1XKV2_9FIRM</name>
<sequence length="46" mass="5127">MIGIIGATGDIGSECTKILNGYGIKDIKLDIEEKKKFIRVRILLHL</sequence>
<reference evidence="1 2" key="1">
    <citation type="submission" date="2018-06" db="EMBL/GenBank/DDBJ databases">
        <authorList>
            <consortium name="Pathogen Informatics"/>
            <person name="Doyle S."/>
        </authorList>
    </citation>
    <scope>NUCLEOTIDE SEQUENCE [LARGE SCALE GENOMIC DNA]</scope>
    <source>
        <strain evidence="1 2">NCTC13076</strain>
    </source>
</reference>
<accession>A0A2X1XKV2</accession>
<evidence type="ECO:0000313" key="2">
    <source>
        <dbReference type="Proteomes" id="UP000250070"/>
    </source>
</evidence>
<dbReference type="Proteomes" id="UP000250070">
    <property type="component" value="Unassembled WGS sequence"/>
</dbReference>
<dbReference type="EMBL" id="UATM01000030">
    <property type="protein sequence ID" value="SPY43679.1"/>
    <property type="molecule type" value="Genomic_DNA"/>
</dbReference>
<dbReference type="AlphaFoldDB" id="A0A2X1XKV2"/>
<organism evidence="1 2">
    <name type="scientific">Peptoniphilus harei</name>
    <dbReference type="NCBI Taxonomy" id="54005"/>
    <lineage>
        <taxon>Bacteria</taxon>
        <taxon>Bacillati</taxon>
        <taxon>Bacillota</taxon>
        <taxon>Tissierellia</taxon>
        <taxon>Tissierellales</taxon>
        <taxon>Peptoniphilaceae</taxon>
        <taxon>Peptoniphilus</taxon>
    </lineage>
</organism>